<comment type="caution">
    <text evidence="6">The sequence shown here is derived from an EMBL/GenBank/DDBJ whole genome shotgun (WGS) entry which is preliminary data.</text>
</comment>
<dbReference type="GO" id="GO:1903806">
    <property type="term" value="P:L-isoleucine import across plasma membrane"/>
    <property type="evidence" value="ECO:0007669"/>
    <property type="project" value="TreeGrafter"/>
</dbReference>
<dbReference type="OrthoDB" id="9805514at2"/>
<feature type="domain" description="ABC transporter" evidence="4">
    <location>
        <begin position="4"/>
        <end position="252"/>
    </location>
</feature>
<dbReference type="PANTHER" id="PTHR45772">
    <property type="entry name" value="CONSERVED COMPONENT OF ABC TRANSPORTER FOR NATURAL AMINO ACIDS-RELATED"/>
    <property type="match status" value="1"/>
</dbReference>
<evidence type="ECO:0000313" key="7">
    <source>
        <dbReference type="Proteomes" id="UP000266260"/>
    </source>
</evidence>
<name>A0A398DB78_9BACT</name>
<dbReference type="GO" id="GO:0005886">
    <property type="term" value="C:plasma membrane"/>
    <property type="evidence" value="ECO:0007669"/>
    <property type="project" value="TreeGrafter"/>
</dbReference>
<dbReference type="GO" id="GO:0042941">
    <property type="term" value="P:D-alanine transmembrane transport"/>
    <property type="evidence" value="ECO:0007669"/>
    <property type="project" value="TreeGrafter"/>
</dbReference>
<dbReference type="PANTHER" id="PTHR45772:SF7">
    <property type="entry name" value="AMINO ACID ABC TRANSPORTER ATP-BINDING PROTEIN"/>
    <property type="match status" value="1"/>
</dbReference>
<dbReference type="GO" id="GO:0005304">
    <property type="term" value="F:L-valine transmembrane transporter activity"/>
    <property type="evidence" value="ECO:0007669"/>
    <property type="project" value="TreeGrafter"/>
</dbReference>
<dbReference type="AlphaFoldDB" id="A0A398DB78"/>
<dbReference type="InterPro" id="IPR003593">
    <property type="entry name" value="AAA+_ATPase"/>
</dbReference>
<dbReference type="GO" id="GO:1903805">
    <property type="term" value="P:L-valine import across plasma membrane"/>
    <property type="evidence" value="ECO:0007669"/>
    <property type="project" value="TreeGrafter"/>
</dbReference>
<evidence type="ECO:0000256" key="1">
    <source>
        <dbReference type="ARBA" id="ARBA00022448"/>
    </source>
</evidence>
<dbReference type="SMART" id="SM00382">
    <property type="entry name" value="AAA"/>
    <property type="match status" value="1"/>
</dbReference>
<evidence type="ECO:0000256" key="2">
    <source>
        <dbReference type="ARBA" id="ARBA00022741"/>
    </source>
</evidence>
<dbReference type="EMBL" id="QXIU01000199">
    <property type="protein sequence ID" value="RIE08511.1"/>
    <property type="molecule type" value="Genomic_DNA"/>
</dbReference>
<dbReference type="InterPro" id="IPR003439">
    <property type="entry name" value="ABC_transporter-like_ATP-bd"/>
</dbReference>
<dbReference type="Proteomes" id="UP000266489">
    <property type="component" value="Unassembled WGS sequence"/>
</dbReference>
<organism evidence="6 8">
    <name type="scientific">Candidatus Cryosericum odellii</name>
    <dbReference type="NCBI Taxonomy" id="2290917"/>
    <lineage>
        <taxon>Bacteria</taxon>
        <taxon>Pseudomonadati</taxon>
        <taxon>Caldisericota/Cryosericota group</taxon>
        <taxon>Candidatus Cryosericota</taxon>
        <taxon>Candidatus Cryosericia</taxon>
        <taxon>Candidatus Cryosericales</taxon>
        <taxon>Candidatus Cryosericaceae</taxon>
        <taxon>Candidatus Cryosericum</taxon>
    </lineage>
</organism>
<proteinExistence type="predicted"/>
<dbReference type="PROSITE" id="PS50893">
    <property type="entry name" value="ABC_TRANSPORTER_2"/>
    <property type="match status" value="1"/>
</dbReference>
<keyword evidence="7" id="KW-1185">Reference proteome</keyword>
<dbReference type="GO" id="GO:0016887">
    <property type="term" value="F:ATP hydrolysis activity"/>
    <property type="evidence" value="ECO:0007669"/>
    <property type="project" value="InterPro"/>
</dbReference>
<evidence type="ECO:0000313" key="5">
    <source>
        <dbReference type="EMBL" id="RIE07236.1"/>
    </source>
</evidence>
<dbReference type="GO" id="GO:0015808">
    <property type="term" value="P:L-alanine transport"/>
    <property type="evidence" value="ECO:0007669"/>
    <property type="project" value="TreeGrafter"/>
</dbReference>
<sequence>MALLDVQHLTQFFVGLRAVSDFNIQLEHGEIVGLIGPNGAGKTTVFNVITGVYMPTKGTIVFDGQNIVGKKTYQITQAGIARTFQNIRLFSKSSVIDNVKIAYHFRMPYGNTDAFLHTRKYWQGEQQVDDYAIDLLRLFHLDGHADDISGSLPYGAQRRLEIARALATKPKVLILDEPAAGMNPAEADELMEMIHWLRDKFDLTILLIEHQMRVVMGVCERIKVMDFGETICEGVPEYIRNDPRVIEAYLGKGA</sequence>
<dbReference type="Gene3D" id="3.40.50.300">
    <property type="entry name" value="P-loop containing nucleotide triphosphate hydrolases"/>
    <property type="match status" value="1"/>
</dbReference>
<gene>
    <name evidence="6" type="ORF">SMC5_07935</name>
    <name evidence="5" type="ORF">SMC6_07110</name>
</gene>
<evidence type="ECO:0000259" key="4">
    <source>
        <dbReference type="PROSITE" id="PS50893"/>
    </source>
</evidence>
<dbReference type="Pfam" id="PF00005">
    <property type="entry name" value="ABC_tran"/>
    <property type="match status" value="1"/>
</dbReference>
<accession>A0A398CV27</accession>
<protein>
    <submittedName>
        <fullName evidence="6">ABC transporter ATP-binding protein</fullName>
    </submittedName>
</protein>
<dbReference type="GO" id="GO:0015188">
    <property type="term" value="F:L-isoleucine transmembrane transporter activity"/>
    <property type="evidence" value="ECO:0007669"/>
    <property type="project" value="TreeGrafter"/>
</dbReference>
<dbReference type="InterPro" id="IPR032823">
    <property type="entry name" value="BCA_ABC_TP_C"/>
</dbReference>
<dbReference type="Pfam" id="PF12399">
    <property type="entry name" value="BCA_ABC_TP_C"/>
    <property type="match status" value="1"/>
</dbReference>
<accession>A0A398DB78</accession>
<keyword evidence="2" id="KW-0547">Nucleotide-binding</keyword>
<dbReference type="FunFam" id="3.40.50.300:FF:000421">
    <property type="entry name" value="Branched-chain amino acid ABC transporter ATP-binding protein"/>
    <property type="match status" value="1"/>
</dbReference>
<evidence type="ECO:0000313" key="6">
    <source>
        <dbReference type="EMBL" id="RIE08511.1"/>
    </source>
</evidence>
<keyword evidence="1" id="KW-0813">Transport</keyword>
<dbReference type="Proteomes" id="UP000266260">
    <property type="component" value="Unassembled WGS sequence"/>
</dbReference>
<dbReference type="InterPro" id="IPR051120">
    <property type="entry name" value="ABC_AA/LPS_Transport"/>
</dbReference>
<evidence type="ECO:0000256" key="3">
    <source>
        <dbReference type="ARBA" id="ARBA00022840"/>
    </source>
</evidence>
<dbReference type="EMBL" id="QXIT01000122">
    <property type="protein sequence ID" value="RIE07236.1"/>
    <property type="molecule type" value="Genomic_DNA"/>
</dbReference>
<dbReference type="RefSeq" id="WP_119120280.1">
    <property type="nucleotide sequence ID" value="NZ_QXIT01000122.1"/>
</dbReference>
<dbReference type="CDD" id="cd03219">
    <property type="entry name" value="ABC_Mj1267_LivG_branched"/>
    <property type="match status" value="1"/>
</dbReference>
<dbReference type="GO" id="GO:0005524">
    <property type="term" value="F:ATP binding"/>
    <property type="evidence" value="ECO:0007669"/>
    <property type="project" value="UniProtKB-KW"/>
</dbReference>
<dbReference type="InterPro" id="IPR027417">
    <property type="entry name" value="P-loop_NTPase"/>
</dbReference>
<keyword evidence="3 6" id="KW-0067">ATP-binding</keyword>
<evidence type="ECO:0000313" key="8">
    <source>
        <dbReference type="Proteomes" id="UP000266489"/>
    </source>
</evidence>
<reference evidence="7 8" key="1">
    <citation type="submission" date="2018-09" db="EMBL/GenBank/DDBJ databases">
        <title>Discovery and Ecogenomic Context for Candidatus Cryosericales, a Global Caldiserica Order Active in Thawing Permafrost.</title>
        <authorList>
            <person name="Martinez M.A."/>
            <person name="Woodcroft B.J."/>
            <person name="Ignacio Espinoza J.C."/>
            <person name="Zayed A."/>
            <person name="Singleton C.M."/>
            <person name="Boyd J."/>
            <person name="Li Y.-F."/>
            <person name="Purvine S."/>
            <person name="Maughan H."/>
            <person name="Hodgkins S.B."/>
            <person name="Anderson D."/>
            <person name="Sederholm M."/>
            <person name="Temperton B."/>
            <person name="Saleska S.R."/>
            <person name="Tyson G.W."/>
            <person name="Rich V.I."/>
        </authorList>
    </citation>
    <scope>NUCLEOTIDE SEQUENCE [LARGE SCALE GENOMIC DNA]</scope>
    <source>
        <strain evidence="6 8">SMC5</strain>
        <strain evidence="5 7">SMC6</strain>
    </source>
</reference>
<dbReference type="GO" id="GO:0015192">
    <property type="term" value="F:L-phenylalanine transmembrane transporter activity"/>
    <property type="evidence" value="ECO:0007669"/>
    <property type="project" value="TreeGrafter"/>
</dbReference>
<dbReference type="SUPFAM" id="SSF52540">
    <property type="entry name" value="P-loop containing nucleoside triphosphate hydrolases"/>
    <property type="match status" value="1"/>
</dbReference>